<dbReference type="PROSITE" id="PS50089">
    <property type="entry name" value="ZF_RING_2"/>
    <property type="match status" value="1"/>
</dbReference>
<evidence type="ECO:0000256" key="3">
    <source>
        <dbReference type="ARBA" id="ARBA00022833"/>
    </source>
</evidence>
<keyword evidence="7" id="KW-0808">Transferase</keyword>
<dbReference type="EMBL" id="LR727772">
    <property type="protein sequence ID" value="VWO99611.1"/>
    <property type="molecule type" value="Genomic_DNA"/>
</dbReference>
<dbReference type="SMART" id="SM00184">
    <property type="entry name" value="RING"/>
    <property type="match status" value="1"/>
</dbReference>
<reference evidence="7" key="1">
    <citation type="submission" date="2019-10" db="EMBL/GenBank/DDBJ databases">
        <authorList>
            <person name="Nor Muhammad N."/>
        </authorList>
    </citation>
    <scope>NUCLEOTIDE SEQUENCE</scope>
</reference>
<dbReference type="InterPro" id="IPR013083">
    <property type="entry name" value="Znf_RING/FYVE/PHD"/>
</dbReference>
<dbReference type="InterPro" id="IPR006616">
    <property type="entry name" value="DM9_repeat"/>
</dbReference>
<feature type="domain" description="RING-type" evidence="6">
    <location>
        <begin position="6"/>
        <end position="46"/>
    </location>
</feature>
<dbReference type="AlphaFoldDB" id="A0A5K1K223"/>
<proteinExistence type="predicted"/>
<dbReference type="EC" id="2.3.2.27" evidence="7"/>
<keyword evidence="2 4" id="KW-0863">Zinc-finger</keyword>
<dbReference type="InterPro" id="IPR017907">
    <property type="entry name" value="Znf_RING_CS"/>
</dbReference>
<gene>
    <name evidence="7" type="primary">G4NE79</name>
</gene>
<evidence type="ECO:0000256" key="1">
    <source>
        <dbReference type="ARBA" id="ARBA00022723"/>
    </source>
</evidence>
<accession>A0A5K1K223</accession>
<keyword evidence="7" id="KW-0012">Acyltransferase</keyword>
<dbReference type="PANTHER" id="PTHR23041">
    <property type="entry name" value="RING FINGER DOMAIN-CONTAINING"/>
    <property type="match status" value="1"/>
</dbReference>
<dbReference type="PANTHER" id="PTHR23041:SF78">
    <property type="entry name" value="E3 UBIQUITIN-PROTEIN LIGASE RNF4"/>
    <property type="match status" value="1"/>
</dbReference>
<sequence length="276" mass="29305">MSSLICAICLDSLETKIALSTTCGHVLCSECATRQFALRPTCPVCRREQTLERLLRLYPEYGTAPLETSSGAGGTTTASSPEASGLHAQVLKPHLQQHTLSSPSPPVPDADSPLPSPRTLRTPSVHSLWIWIDVTGTHFPWTQAGVVPAVALDGSPVFLGLAAFKEGLHPCKICVEPQCRPVPRVPYGGEEVEHEGTTLLLPFDPRTTLKRVVAAHGQIQEGRRPVEGGYERAGEEALFHARAVVEGVNVLGKAEGDGHLACGSLETSTAGVGQAD</sequence>
<dbReference type="GO" id="GO:0061630">
    <property type="term" value="F:ubiquitin protein ligase activity"/>
    <property type="evidence" value="ECO:0007669"/>
    <property type="project" value="UniProtKB-EC"/>
</dbReference>
<evidence type="ECO:0000256" key="4">
    <source>
        <dbReference type="PROSITE-ProRule" id="PRU00175"/>
    </source>
</evidence>
<dbReference type="Pfam" id="PF11901">
    <property type="entry name" value="DM9"/>
    <property type="match status" value="1"/>
</dbReference>
<name>A0A5K1K223_9APHY</name>
<keyword evidence="3" id="KW-0862">Zinc</keyword>
<organism evidence="7">
    <name type="scientific">Ganoderma boninense</name>
    <dbReference type="NCBI Taxonomy" id="34458"/>
    <lineage>
        <taxon>Eukaryota</taxon>
        <taxon>Fungi</taxon>
        <taxon>Dikarya</taxon>
        <taxon>Basidiomycota</taxon>
        <taxon>Agaricomycotina</taxon>
        <taxon>Agaricomycetes</taxon>
        <taxon>Polyporales</taxon>
        <taxon>Polyporaceae</taxon>
        <taxon>Ganoderma</taxon>
    </lineage>
</organism>
<dbReference type="GO" id="GO:0008270">
    <property type="term" value="F:zinc ion binding"/>
    <property type="evidence" value="ECO:0007669"/>
    <property type="project" value="UniProtKB-KW"/>
</dbReference>
<dbReference type="Pfam" id="PF13639">
    <property type="entry name" value="zf-RING_2"/>
    <property type="match status" value="1"/>
</dbReference>
<evidence type="ECO:0000256" key="2">
    <source>
        <dbReference type="ARBA" id="ARBA00022771"/>
    </source>
</evidence>
<dbReference type="Gene3D" id="3.30.40.10">
    <property type="entry name" value="Zinc/RING finger domain, C3HC4 (zinc finger)"/>
    <property type="match status" value="1"/>
</dbReference>
<dbReference type="InterPro" id="IPR047134">
    <property type="entry name" value="RNF4"/>
</dbReference>
<evidence type="ECO:0000313" key="7">
    <source>
        <dbReference type="EMBL" id="VWO99611.1"/>
    </source>
</evidence>
<evidence type="ECO:0000256" key="5">
    <source>
        <dbReference type="SAM" id="MobiDB-lite"/>
    </source>
</evidence>
<protein>
    <submittedName>
        <fullName evidence="7">E3 ubiquitin protein ligase (EC)</fullName>
        <ecNumber evidence="7">2.3.2.27</ecNumber>
    </submittedName>
</protein>
<feature type="region of interest" description="Disordered" evidence="5">
    <location>
        <begin position="97"/>
        <end position="119"/>
    </location>
</feature>
<evidence type="ECO:0000259" key="6">
    <source>
        <dbReference type="PROSITE" id="PS50089"/>
    </source>
</evidence>
<dbReference type="PROSITE" id="PS00518">
    <property type="entry name" value="ZF_RING_1"/>
    <property type="match status" value="1"/>
</dbReference>
<dbReference type="InterPro" id="IPR001841">
    <property type="entry name" value="Znf_RING"/>
</dbReference>
<keyword evidence="1" id="KW-0479">Metal-binding</keyword>
<dbReference type="SUPFAM" id="SSF57850">
    <property type="entry name" value="RING/U-box"/>
    <property type="match status" value="1"/>
</dbReference>